<evidence type="ECO:0000256" key="1">
    <source>
        <dbReference type="ARBA" id="ARBA00022801"/>
    </source>
</evidence>
<comment type="caution">
    <text evidence="3">The sequence shown here is derived from an EMBL/GenBank/DDBJ whole genome shotgun (WGS) entry which is preliminary data.</text>
</comment>
<gene>
    <name evidence="3" type="ORF">PAI11_38120</name>
</gene>
<keyword evidence="4" id="KW-1185">Reference proteome</keyword>
<keyword evidence="1" id="KW-0378">Hydrolase</keyword>
<evidence type="ECO:0000313" key="4">
    <source>
        <dbReference type="Proteomes" id="UP000005143"/>
    </source>
</evidence>
<protein>
    <submittedName>
        <fullName evidence="3">Beta-lactamase class C</fullName>
    </submittedName>
</protein>
<proteinExistence type="predicted"/>
<dbReference type="InterPro" id="IPR012338">
    <property type="entry name" value="Beta-lactam/transpept-like"/>
</dbReference>
<sequence length="391" mass="41549">MDPSIARAAPSLSLLPAAEAGIDAERLALAVARATGSEPALPRAMDRWLATTLAEEPWPRVMGPLLDRGGPSGLVVVGGRTVARWGHPERREMAFSIAKSALATVAGLAFDDGLLDDLDEPVVERVPLAALGGDLVTGGVPLDPEAARRISWRQLLTQTSDWRGTLFDVPWWADPQGRQAPDEPAHGPGARFSYNDVRTNLLSLALTHLRGASGAEILGERILGPIGVADGWSWQGLDQMRTTLADGRELPVVTGGSHWGGGLWLSAVDLARFGLLHLAGGRWGDAALLSERWCTLMLEPCAVRDAYGLMWWRNPQAGRSAADAGAPPLGAVADEQGFYPGSGVRGFAAHGTGDQVVWCDPDRDLVAVVRWTTDPNPILAAITAAVPPRPR</sequence>
<dbReference type="PANTHER" id="PTHR43283">
    <property type="entry name" value="BETA-LACTAMASE-RELATED"/>
    <property type="match status" value="1"/>
</dbReference>
<dbReference type="InterPro" id="IPR050789">
    <property type="entry name" value="Diverse_Enzym_Activities"/>
</dbReference>
<dbReference type="SUPFAM" id="SSF56601">
    <property type="entry name" value="beta-lactamase/transpeptidase-like"/>
    <property type="match status" value="1"/>
</dbReference>
<name>H0EAD8_9ACTN</name>
<feature type="domain" description="Beta-lactamase-related" evidence="2">
    <location>
        <begin position="68"/>
        <end position="376"/>
    </location>
</feature>
<dbReference type="AlphaFoldDB" id="H0EAD8"/>
<evidence type="ECO:0000313" key="3">
    <source>
        <dbReference type="EMBL" id="EHN09354.1"/>
    </source>
</evidence>
<evidence type="ECO:0000259" key="2">
    <source>
        <dbReference type="Pfam" id="PF00144"/>
    </source>
</evidence>
<dbReference type="Gene3D" id="3.40.710.10">
    <property type="entry name" value="DD-peptidase/beta-lactamase superfamily"/>
    <property type="match status" value="1"/>
</dbReference>
<dbReference type="RefSeq" id="WP_007578248.1">
    <property type="nucleotide sequence ID" value="NZ_AGUD01000294.1"/>
</dbReference>
<dbReference type="Pfam" id="PF00144">
    <property type="entry name" value="Beta-lactamase"/>
    <property type="match status" value="1"/>
</dbReference>
<dbReference type="PANTHER" id="PTHR43283:SF11">
    <property type="entry name" value="BETA-LACTAMASE-RELATED DOMAIN-CONTAINING PROTEIN"/>
    <property type="match status" value="1"/>
</dbReference>
<accession>H0EAD8</accession>
<organism evidence="3 4">
    <name type="scientific">Patulibacter medicamentivorans</name>
    <dbReference type="NCBI Taxonomy" id="1097667"/>
    <lineage>
        <taxon>Bacteria</taxon>
        <taxon>Bacillati</taxon>
        <taxon>Actinomycetota</taxon>
        <taxon>Thermoleophilia</taxon>
        <taxon>Solirubrobacterales</taxon>
        <taxon>Patulibacteraceae</taxon>
        <taxon>Patulibacter</taxon>
    </lineage>
</organism>
<reference evidence="3 4" key="1">
    <citation type="journal article" date="2013" name="Biodegradation">
        <title>Quantitative proteomic analysis of ibuprofen-degrading Patulibacter sp. strain I11.</title>
        <authorList>
            <person name="Almeida B."/>
            <person name="Kjeldal H."/>
            <person name="Lolas I."/>
            <person name="Knudsen A.D."/>
            <person name="Carvalho G."/>
            <person name="Nielsen K.L."/>
            <person name="Barreto Crespo M.T."/>
            <person name="Stensballe A."/>
            <person name="Nielsen J.L."/>
        </authorList>
    </citation>
    <scope>NUCLEOTIDE SEQUENCE [LARGE SCALE GENOMIC DNA]</scope>
    <source>
        <strain evidence="3 4">I11</strain>
    </source>
</reference>
<dbReference type="GO" id="GO:0016787">
    <property type="term" value="F:hydrolase activity"/>
    <property type="evidence" value="ECO:0007669"/>
    <property type="project" value="UniProtKB-KW"/>
</dbReference>
<dbReference type="OrthoDB" id="9773047at2"/>
<dbReference type="InterPro" id="IPR001466">
    <property type="entry name" value="Beta-lactam-related"/>
</dbReference>
<dbReference type="Proteomes" id="UP000005143">
    <property type="component" value="Unassembled WGS sequence"/>
</dbReference>
<dbReference type="EMBL" id="AGUD01000294">
    <property type="protein sequence ID" value="EHN09354.1"/>
    <property type="molecule type" value="Genomic_DNA"/>
</dbReference>